<dbReference type="EMBL" id="FOYD01000003">
    <property type="protein sequence ID" value="SFQ78123.1"/>
    <property type="molecule type" value="Genomic_DNA"/>
</dbReference>
<accession>A0A1I6BB05</accession>
<dbReference type="RefSeq" id="WP_090538362.1">
    <property type="nucleotide sequence ID" value="NZ_FOYD01000003.1"/>
</dbReference>
<organism evidence="2 3">
    <name type="scientific">Halopseudomonas formosensis</name>
    <dbReference type="NCBI Taxonomy" id="1002526"/>
    <lineage>
        <taxon>Bacteria</taxon>
        <taxon>Pseudomonadati</taxon>
        <taxon>Pseudomonadota</taxon>
        <taxon>Gammaproteobacteria</taxon>
        <taxon>Pseudomonadales</taxon>
        <taxon>Pseudomonadaceae</taxon>
        <taxon>Halopseudomonas</taxon>
    </lineage>
</organism>
<evidence type="ECO:0000259" key="1">
    <source>
        <dbReference type="SMART" id="SM00953"/>
    </source>
</evidence>
<evidence type="ECO:0000313" key="2">
    <source>
        <dbReference type="EMBL" id="SFQ78123.1"/>
    </source>
</evidence>
<dbReference type="Pfam" id="PF08808">
    <property type="entry name" value="RES"/>
    <property type="match status" value="1"/>
</dbReference>
<reference evidence="2 3" key="1">
    <citation type="submission" date="2016-10" db="EMBL/GenBank/DDBJ databases">
        <authorList>
            <person name="de Groot N.N."/>
        </authorList>
    </citation>
    <scope>NUCLEOTIDE SEQUENCE [LARGE SCALE GENOMIC DNA]</scope>
    <source>
        <strain evidence="2 3">JCM 18415</strain>
    </source>
</reference>
<dbReference type="AlphaFoldDB" id="A0A1I6BB05"/>
<dbReference type="OrthoDB" id="9799238at2"/>
<gene>
    <name evidence="2" type="ORF">SAMN05216578_103349</name>
</gene>
<dbReference type="STRING" id="1002526.SAMN05216578_103349"/>
<dbReference type="SMART" id="SM00953">
    <property type="entry name" value="RES"/>
    <property type="match status" value="1"/>
</dbReference>
<proteinExistence type="predicted"/>
<dbReference type="InterPro" id="IPR014914">
    <property type="entry name" value="RES_dom"/>
</dbReference>
<evidence type="ECO:0000313" key="3">
    <source>
        <dbReference type="Proteomes" id="UP000242815"/>
    </source>
</evidence>
<dbReference type="Proteomes" id="UP000242815">
    <property type="component" value="Unassembled WGS sequence"/>
</dbReference>
<feature type="domain" description="RES" evidence="1">
    <location>
        <begin position="69"/>
        <end position="206"/>
    </location>
</feature>
<protein>
    <submittedName>
        <fullName evidence="2">RES domain-containing protein</fullName>
    </submittedName>
</protein>
<name>A0A1I6BB05_9GAMM</name>
<sequence>MLWQQLQGASHIKPIQGTLFRLVESQAKVATLDYVDTLEEQALLEELLETAKPAYRDELHQLHYLLRSPFRYPPLPWGSRFGRTHEPSLFYGGGSIHTTLAESAYYRFLFWHSMESPPVRDRIHTEHTLFSARYRTSQGVQLHKAPFSANRHELTHPSDYSVCQQLGTAMREAGVEAFQYQSARDGKGGFCVALFTPTCFQGRQPGDISLWQCELDATSATFRQTASNTLTRFDLADFLHGGQLPLPA</sequence>